<dbReference type="PROSITE" id="PS51186">
    <property type="entry name" value="GNAT"/>
    <property type="match status" value="1"/>
</dbReference>
<dbReference type="EMBL" id="CP003060">
    <property type="protein sequence ID" value="AEP30484.1"/>
    <property type="molecule type" value="Genomic_DNA"/>
</dbReference>
<dbReference type="STRING" id="1085623.GNIT_2387"/>
<protein>
    <submittedName>
        <fullName evidence="2">Flagellar modification protein</fullName>
    </submittedName>
</protein>
<dbReference type="KEGG" id="gni:GNIT_2387"/>
<dbReference type="Proteomes" id="UP000009282">
    <property type="component" value="Chromosome"/>
</dbReference>
<dbReference type="HOGENOM" id="CLU_013985_25_0_6"/>
<proteinExistence type="predicted"/>
<evidence type="ECO:0000313" key="3">
    <source>
        <dbReference type="Proteomes" id="UP000009282"/>
    </source>
</evidence>
<dbReference type="eggNOG" id="COG1670">
    <property type="taxonomic scope" value="Bacteria"/>
</dbReference>
<dbReference type="PANTHER" id="PTHR43415">
    <property type="entry name" value="SPERMIDINE N(1)-ACETYLTRANSFERASE"/>
    <property type="match status" value="1"/>
</dbReference>
<dbReference type="GO" id="GO:0016747">
    <property type="term" value="F:acyltransferase activity, transferring groups other than amino-acyl groups"/>
    <property type="evidence" value="ECO:0007669"/>
    <property type="project" value="InterPro"/>
</dbReference>
<keyword evidence="2" id="KW-0966">Cell projection</keyword>
<name>G4QLZ4_GLANF</name>
<keyword evidence="3" id="KW-1185">Reference proteome</keyword>
<dbReference type="InterPro" id="IPR016181">
    <property type="entry name" value="Acyl_CoA_acyltransferase"/>
</dbReference>
<keyword evidence="2" id="KW-0282">Flagellum</keyword>
<dbReference type="AlphaFoldDB" id="G4QLZ4"/>
<dbReference type="PANTHER" id="PTHR43415:SF3">
    <property type="entry name" value="GNAT-FAMILY ACETYLTRANSFERASE"/>
    <property type="match status" value="1"/>
</dbReference>
<reference evidence="2 3" key="1">
    <citation type="journal article" date="2011" name="J. Bacteriol.">
        <title>Complete genome sequence of seawater bacterium Glaciecola nitratireducens FR1064T.</title>
        <authorList>
            <person name="Bian F."/>
            <person name="Qin Q.L."/>
            <person name="Xie B.B."/>
            <person name="Shu Y.L."/>
            <person name="Zhang X.Y."/>
            <person name="Yu Y."/>
            <person name="Chen B."/>
            <person name="Chen X.L."/>
            <person name="Zhou B.C."/>
            <person name="Zhang Y.Z."/>
        </authorList>
    </citation>
    <scope>NUCLEOTIDE SEQUENCE [LARGE SCALE GENOMIC DNA]</scope>
    <source>
        <strain evidence="3">JCM 12485 / KCTC 12276 / FR1064</strain>
    </source>
</reference>
<evidence type="ECO:0000259" key="1">
    <source>
        <dbReference type="PROSITE" id="PS51186"/>
    </source>
</evidence>
<feature type="domain" description="N-acetyltransferase" evidence="1">
    <location>
        <begin position="10"/>
        <end position="176"/>
    </location>
</feature>
<sequence>MQYKLSGYGVELRSVVESDIETLRQWRNKDDIRSMMKSTSYITKEQQKAWFDSLEDATHVRHFLVSYKGQAVGSATLTGTSFVSGFTDDLENAKEIETGLYIGHESYRNNILAFAPSLLTCDYCFDELQVEQLVATVNSSNKQALSYNEKLGYKEVSRFFTEVAEQTSSSDIKTRRQEWISFTLQRKDYIEATKQVRNLLSRRKSR</sequence>
<gene>
    <name evidence="2" type="primary">flmH</name>
    <name evidence="2" type="ordered locus">GNIT_2387</name>
</gene>
<dbReference type="Gene3D" id="3.40.630.30">
    <property type="match status" value="1"/>
</dbReference>
<dbReference type="InterPro" id="IPR000182">
    <property type="entry name" value="GNAT_dom"/>
</dbReference>
<dbReference type="Pfam" id="PF13302">
    <property type="entry name" value="Acetyltransf_3"/>
    <property type="match status" value="1"/>
</dbReference>
<dbReference type="OrthoDB" id="5358891at2"/>
<organism evidence="2 3">
    <name type="scientific">Glaciecola nitratireducens (strain JCM 12485 / KCTC 12276 / FR1064)</name>
    <dbReference type="NCBI Taxonomy" id="1085623"/>
    <lineage>
        <taxon>Bacteria</taxon>
        <taxon>Pseudomonadati</taxon>
        <taxon>Pseudomonadota</taxon>
        <taxon>Gammaproteobacteria</taxon>
        <taxon>Alteromonadales</taxon>
        <taxon>Alteromonadaceae</taxon>
        <taxon>Brumicola</taxon>
    </lineage>
</organism>
<dbReference type="RefSeq" id="WP_014109357.1">
    <property type="nucleotide sequence ID" value="NC_016041.1"/>
</dbReference>
<dbReference type="SUPFAM" id="SSF55729">
    <property type="entry name" value="Acyl-CoA N-acyltransferases (Nat)"/>
    <property type="match status" value="1"/>
</dbReference>
<evidence type="ECO:0000313" key="2">
    <source>
        <dbReference type="EMBL" id="AEP30484.1"/>
    </source>
</evidence>
<accession>G4QLZ4</accession>
<keyword evidence="2" id="KW-0969">Cilium</keyword>